<dbReference type="GeneID" id="55660103"/>
<keyword evidence="2" id="KW-1185">Reference proteome</keyword>
<organism evidence="1 2">
    <name type="scientific">Streptomyces lunaelactis</name>
    <dbReference type="NCBI Taxonomy" id="1535768"/>
    <lineage>
        <taxon>Bacteria</taxon>
        <taxon>Bacillati</taxon>
        <taxon>Actinomycetota</taxon>
        <taxon>Actinomycetes</taxon>
        <taxon>Kitasatosporales</taxon>
        <taxon>Streptomycetaceae</taxon>
        <taxon>Streptomyces</taxon>
    </lineage>
</organism>
<name>A0A2R4TB31_9ACTN</name>
<evidence type="ECO:0000313" key="1">
    <source>
        <dbReference type="EMBL" id="AVZ76339.1"/>
    </source>
</evidence>
<dbReference type="Proteomes" id="UP000244201">
    <property type="component" value="Chromosome"/>
</dbReference>
<dbReference type="AlphaFoldDB" id="A0A2R4TB31"/>
<evidence type="ECO:0000313" key="2">
    <source>
        <dbReference type="Proteomes" id="UP000244201"/>
    </source>
</evidence>
<gene>
    <name evidence="1" type="ORF">SLUN_33170</name>
</gene>
<reference evidence="1 2" key="1">
    <citation type="submission" date="2018-01" db="EMBL/GenBank/DDBJ databases">
        <title>Complete genome sequence of Streptomyces lunaelactis MM109T, a Ferroverdin A producer isolated from cave moonmilk deposits.</title>
        <authorList>
            <person name="Naome A."/>
            <person name="Martinet L."/>
            <person name="Maciejewska M."/>
            <person name="Anderssen S."/>
            <person name="Adam D."/>
            <person name="Tenconi E."/>
            <person name="Deflandre B."/>
            <person name="Arguelles-Arias A."/>
            <person name="Calusinska M."/>
            <person name="Copieters W."/>
            <person name="Karim L."/>
            <person name="Hanikenne M."/>
            <person name="Baurain D."/>
            <person name="van Wezel G."/>
            <person name="Smargiasso N."/>
            <person name="de Pauw E."/>
            <person name="Delfosse P."/>
            <person name="Rigali S."/>
        </authorList>
    </citation>
    <scope>NUCLEOTIDE SEQUENCE [LARGE SCALE GENOMIC DNA]</scope>
    <source>
        <strain evidence="1 2">MM109</strain>
    </source>
</reference>
<sequence length="78" mass="7223">MNSTPQVQTQEISDADLDNVSGGLVGQAAGAVLGTVDSVVPVSGLVGAASGTVGSVVGTAEGLTGLNTGGVTGLVAGL</sequence>
<proteinExistence type="predicted"/>
<protein>
    <submittedName>
        <fullName evidence="1">Type A2 lantipeptide</fullName>
    </submittedName>
</protein>
<accession>A0A2R4TB31</accession>
<dbReference type="RefSeq" id="WP_108153626.1">
    <property type="nucleotide sequence ID" value="NZ_CP026304.1"/>
</dbReference>
<dbReference type="EMBL" id="CP026304">
    <property type="protein sequence ID" value="AVZ76339.1"/>
    <property type="molecule type" value="Genomic_DNA"/>
</dbReference>
<dbReference type="KEGG" id="slk:SLUN_33170"/>